<dbReference type="Gene3D" id="1.10.10.10">
    <property type="entry name" value="Winged helix-like DNA-binding domain superfamily/Winged helix DNA-binding domain"/>
    <property type="match status" value="1"/>
</dbReference>
<dbReference type="PRINTS" id="PR00038">
    <property type="entry name" value="HTHLUXR"/>
</dbReference>
<dbReference type="PROSITE" id="PS50043">
    <property type="entry name" value="HTH_LUXR_2"/>
    <property type="match status" value="1"/>
</dbReference>
<gene>
    <name evidence="5" type="ORF">HGA07_07540</name>
</gene>
<dbReference type="SMART" id="SM00421">
    <property type="entry name" value="HTH_LUXR"/>
    <property type="match status" value="1"/>
</dbReference>
<dbReference type="Pfam" id="PF25873">
    <property type="entry name" value="WHD_MalT"/>
    <property type="match status" value="1"/>
</dbReference>
<dbReference type="InterPro" id="IPR027417">
    <property type="entry name" value="P-loop_NTPase"/>
</dbReference>
<evidence type="ECO:0000259" key="4">
    <source>
        <dbReference type="PROSITE" id="PS50043"/>
    </source>
</evidence>
<dbReference type="GO" id="GO:0003677">
    <property type="term" value="F:DNA binding"/>
    <property type="evidence" value="ECO:0007669"/>
    <property type="project" value="UniProtKB-KW"/>
</dbReference>
<dbReference type="GO" id="GO:0006355">
    <property type="term" value="P:regulation of DNA-templated transcription"/>
    <property type="evidence" value="ECO:0007669"/>
    <property type="project" value="InterPro"/>
</dbReference>
<keyword evidence="1" id="KW-0805">Transcription regulation</keyword>
<dbReference type="Gene3D" id="3.40.50.300">
    <property type="entry name" value="P-loop containing nucleotide triphosphate hydrolases"/>
    <property type="match status" value="1"/>
</dbReference>
<dbReference type="InterPro" id="IPR016032">
    <property type="entry name" value="Sig_transdc_resp-reg_C-effctor"/>
</dbReference>
<keyword evidence="6" id="KW-1185">Reference proteome</keyword>
<dbReference type="PANTHER" id="PTHR44688">
    <property type="entry name" value="DNA-BINDING TRANSCRIPTIONAL ACTIVATOR DEVR_DOSR"/>
    <property type="match status" value="1"/>
</dbReference>
<dbReference type="SUPFAM" id="SSF46894">
    <property type="entry name" value="C-terminal effector domain of the bipartite response regulators"/>
    <property type="match status" value="1"/>
</dbReference>
<reference evidence="5 6" key="1">
    <citation type="submission" date="2020-04" db="EMBL/GenBank/DDBJ databases">
        <title>MicrobeNet Type strains.</title>
        <authorList>
            <person name="Nicholson A.C."/>
        </authorList>
    </citation>
    <scope>NUCLEOTIDE SEQUENCE [LARGE SCALE GENOMIC DNA]</scope>
    <source>
        <strain evidence="5 6">DSM 44445</strain>
    </source>
</reference>
<organism evidence="5 6">
    <name type="scientific">Nocardia veterana</name>
    <dbReference type="NCBI Taxonomy" id="132249"/>
    <lineage>
        <taxon>Bacteria</taxon>
        <taxon>Bacillati</taxon>
        <taxon>Actinomycetota</taxon>
        <taxon>Actinomycetes</taxon>
        <taxon>Mycobacteriales</taxon>
        <taxon>Nocardiaceae</taxon>
        <taxon>Nocardia</taxon>
    </lineage>
</organism>
<accession>A0A7X6RHF3</accession>
<dbReference type="PANTHER" id="PTHR44688:SF16">
    <property type="entry name" value="DNA-BINDING TRANSCRIPTIONAL ACTIVATOR DEVR_DOSR"/>
    <property type="match status" value="1"/>
</dbReference>
<dbReference type="EMBL" id="JAAXPE010000005">
    <property type="protein sequence ID" value="NKY85474.1"/>
    <property type="molecule type" value="Genomic_DNA"/>
</dbReference>
<dbReference type="Pfam" id="PF00196">
    <property type="entry name" value="GerE"/>
    <property type="match status" value="1"/>
</dbReference>
<dbReference type="RefSeq" id="WP_040723093.1">
    <property type="nucleotide sequence ID" value="NZ_CAWPHS010000045.1"/>
</dbReference>
<dbReference type="SUPFAM" id="SSF52540">
    <property type="entry name" value="P-loop containing nucleoside triphosphate hydrolases"/>
    <property type="match status" value="1"/>
</dbReference>
<evidence type="ECO:0000256" key="1">
    <source>
        <dbReference type="ARBA" id="ARBA00023015"/>
    </source>
</evidence>
<evidence type="ECO:0000256" key="3">
    <source>
        <dbReference type="ARBA" id="ARBA00023163"/>
    </source>
</evidence>
<sequence length="862" mass="92375">MRSGLQLGVPRLSFRPLSIPAAHSRIDEAAAAGAATVLICAPAGTGKTVLATDWLTRHARRHPEYRIGWLTFTGRRGESAELWRAIAGVLGFPGEPATASDLTAPLAEPAELVDLLTARAEPAVLVLDDAHLLTDPLALAGLEYLVENAPPTLTTIVTGRFDPPMRWHGMELSGRLTRLSAHDLALDEDLTARLLDQHDLRPTPAEVAGVHQLTCGWAALVRIAAIYLAANSEDRVTAVAALARAPHAISDFLVGELLAALPGDALHFLLATAVPEEFTVPLATELVGESAAATMDFLLRNNLPIKCVARDGELWHSYHPMLRAYLLAEATRSVPDRMRRIHRSCAQWLLDNRMPSAALHHVLAESGHPRLTRFLRENGPRLVFSGDGPSLLARLDEIGELADDQFVQLLRIAEAADRADIAACTAYLDRLLAEPYSASALVPAAWLTALREAVAVDVAVVSGTEPAASALTTTTPTGHPDLDCYIVLQLATAHLYRGELTRAESGLWQAFSLAEQAGLGRLLLPAATRAALCAGLDGHLTVMCGRAEHAVELAGKYGLRSHPAVTYARAIVAYGRYLQGDPVDPHAIQLPPAVFEGLAPTPMADRQTLAVVRILEFDSAGDRFRAADAARIQVLEVLSEPAPSPSSAYLVLHTVSALLRIQARVAAQSLVERAIAVLGRTPEVVLAQALLSEYAQTASTTVDLVQPLLRRSHRLTPLAAITGWLVYASASAQLDRPVKAYEALTQALSCAAEDRIIRPFLDVPGIVALLDGSVGRFGHLDRLVEVIRAHPLARAETHNPGLTETEISVLRQLPSGMTTLNIAEGMGVSVNTVKTHLRGIYHKLGSGSRADAIARARELGLI</sequence>
<name>A0A7X6RHF3_9NOCA</name>
<dbReference type="Proteomes" id="UP000523447">
    <property type="component" value="Unassembled WGS sequence"/>
</dbReference>
<protein>
    <recommendedName>
        <fullName evidence="4">HTH luxR-type domain-containing protein</fullName>
    </recommendedName>
</protein>
<keyword evidence="3" id="KW-0804">Transcription</keyword>
<evidence type="ECO:0000313" key="5">
    <source>
        <dbReference type="EMBL" id="NKY85474.1"/>
    </source>
</evidence>
<keyword evidence="2" id="KW-0238">DNA-binding</keyword>
<dbReference type="InterPro" id="IPR000792">
    <property type="entry name" value="Tscrpt_reg_LuxR_C"/>
</dbReference>
<proteinExistence type="predicted"/>
<evidence type="ECO:0000256" key="2">
    <source>
        <dbReference type="ARBA" id="ARBA00023125"/>
    </source>
</evidence>
<dbReference type="AlphaFoldDB" id="A0A7X6RHF3"/>
<dbReference type="InterPro" id="IPR036388">
    <property type="entry name" value="WH-like_DNA-bd_sf"/>
</dbReference>
<dbReference type="CDD" id="cd06170">
    <property type="entry name" value="LuxR_C_like"/>
    <property type="match status" value="1"/>
</dbReference>
<comment type="caution">
    <text evidence="5">The sequence shown here is derived from an EMBL/GenBank/DDBJ whole genome shotgun (WGS) entry which is preliminary data.</text>
</comment>
<dbReference type="InterPro" id="IPR059106">
    <property type="entry name" value="WHD_MalT"/>
</dbReference>
<feature type="domain" description="HTH luxR-type" evidence="4">
    <location>
        <begin position="795"/>
        <end position="860"/>
    </location>
</feature>
<evidence type="ECO:0000313" key="6">
    <source>
        <dbReference type="Proteomes" id="UP000523447"/>
    </source>
</evidence>